<gene>
    <name evidence="10" type="ORF">DMC30DRAFT_368223</name>
</gene>
<keyword evidence="4 8" id="KW-1133">Transmembrane helix</keyword>
<keyword evidence="2" id="KW-0813">Transport</keyword>
<evidence type="ECO:0000313" key="10">
    <source>
        <dbReference type="EMBL" id="TNY18395.1"/>
    </source>
</evidence>
<evidence type="ECO:0000256" key="8">
    <source>
        <dbReference type="SAM" id="Phobius"/>
    </source>
</evidence>
<feature type="transmembrane region" description="Helical" evidence="8">
    <location>
        <begin position="39"/>
        <end position="61"/>
    </location>
</feature>
<feature type="transmembrane region" description="Helical" evidence="8">
    <location>
        <begin position="230"/>
        <end position="251"/>
    </location>
</feature>
<dbReference type="InterPro" id="IPR006153">
    <property type="entry name" value="Cation/H_exchanger_TM"/>
</dbReference>
<evidence type="ECO:0000256" key="2">
    <source>
        <dbReference type="ARBA" id="ARBA00022448"/>
    </source>
</evidence>
<evidence type="ECO:0000256" key="7">
    <source>
        <dbReference type="SAM" id="MobiDB-lite"/>
    </source>
</evidence>
<dbReference type="PANTHER" id="PTHR32468">
    <property type="entry name" value="CATION/H + ANTIPORTER"/>
    <property type="match status" value="1"/>
</dbReference>
<dbReference type="Pfam" id="PF00999">
    <property type="entry name" value="Na_H_Exchanger"/>
    <property type="match status" value="1"/>
</dbReference>
<dbReference type="Proteomes" id="UP000311382">
    <property type="component" value="Unassembled WGS sequence"/>
</dbReference>
<reference evidence="10 11" key="1">
    <citation type="submission" date="2019-03" db="EMBL/GenBank/DDBJ databases">
        <title>Rhodosporidium diobovatum UCD-FST 08-225 genome sequencing, assembly, and annotation.</title>
        <authorList>
            <person name="Fakankun I.U."/>
            <person name="Fristensky B."/>
            <person name="Levin D.B."/>
        </authorList>
    </citation>
    <scope>NUCLEOTIDE SEQUENCE [LARGE SCALE GENOMIC DNA]</scope>
    <source>
        <strain evidence="10 11">UCD-FST 08-225</strain>
    </source>
</reference>
<keyword evidence="3 8" id="KW-0812">Transmembrane</keyword>
<dbReference type="Gene3D" id="1.20.1530.20">
    <property type="match status" value="1"/>
</dbReference>
<keyword evidence="6 8" id="KW-0472">Membrane</keyword>
<feature type="transmembrane region" description="Helical" evidence="8">
    <location>
        <begin position="296"/>
        <end position="313"/>
    </location>
</feature>
<feature type="compositionally biased region" description="Basic and acidic residues" evidence="7">
    <location>
        <begin position="746"/>
        <end position="762"/>
    </location>
</feature>
<evidence type="ECO:0000256" key="5">
    <source>
        <dbReference type="ARBA" id="ARBA00023065"/>
    </source>
</evidence>
<name>A0A5C5FP51_9BASI</name>
<dbReference type="GO" id="GO:1902600">
    <property type="term" value="P:proton transmembrane transport"/>
    <property type="evidence" value="ECO:0007669"/>
    <property type="project" value="InterPro"/>
</dbReference>
<feature type="compositionally biased region" description="Polar residues" evidence="7">
    <location>
        <begin position="513"/>
        <end position="522"/>
    </location>
</feature>
<feature type="transmembrane region" description="Helical" evidence="8">
    <location>
        <begin position="272"/>
        <end position="290"/>
    </location>
</feature>
<protein>
    <submittedName>
        <fullName evidence="10">Sodium/hydrogen exchanger family-domain-containing protein</fullName>
    </submittedName>
</protein>
<keyword evidence="11" id="KW-1185">Reference proteome</keyword>
<feature type="region of interest" description="Disordered" evidence="7">
    <location>
        <begin position="502"/>
        <end position="538"/>
    </location>
</feature>
<feature type="compositionally biased region" description="Basic and acidic residues" evidence="7">
    <location>
        <begin position="948"/>
        <end position="959"/>
    </location>
</feature>
<feature type="transmembrane region" description="Helical" evidence="8">
    <location>
        <begin position="101"/>
        <end position="121"/>
    </location>
</feature>
<dbReference type="InterPro" id="IPR050794">
    <property type="entry name" value="CPA2_transporter"/>
</dbReference>
<feature type="transmembrane region" description="Helical" evidence="8">
    <location>
        <begin position="168"/>
        <end position="189"/>
    </location>
</feature>
<evidence type="ECO:0000256" key="3">
    <source>
        <dbReference type="ARBA" id="ARBA00022692"/>
    </source>
</evidence>
<dbReference type="OrthoDB" id="2687058at2759"/>
<feature type="region of interest" description="Disordered" evidence="7">
    <location>
        <begin position="934"/>
        <end position="959"/>
    </location>
</feature>
<organism evidence="10 11">
    <name type="scientific">Rhodotorula diobovata</name>
    <dbReference type="NCBI Taxonomy" id="5288"/>
    <lineage>
        <taxon>Eukaryota</taxon>
        <taxon>Fungi</taxon>
        <taxon>Dikarya</taxon>
        <taxon>Basidiomycota</taxon>
        <taxon>Pucciniomycotina</taxon>
        <taxon>Microbotryomycetes</taxon>
        <taxon>Sporidiobolales</taxon>
        <taxon>Sporidiobolaceae</taxon>
        <taxon>Rhodotorula</taxon>
    </lineage>
</organism>
<evidence type="ECO:0000259" key="9">
    <source>
        <dbReference type="Pfam" id="PF00999"/>
    </source>
</evidence>
<evidence type="ECO:0000256" key="1">
    <source>
        <dbReference type="ARBA" id="ARBA00004141"/>
    </source>
</evidence>
<comment type="caution">
    <text evidence="10">The sequence shown here is derived from an EMBL/GenBank/DDBJ whole genome shotgun (WGS) entry which is preliminary data.</text>
</comment>
<accession>A0A5C5FP51</accession>
<feature type="transmembrane region" description="Helical" evidence="8">
    <location>
        <begin position="320"/>
        <end position="338"/>
    </location>
</feature>
<evidence type="ECO:0000313" key="11">
    <source>
        <dbReference type="Proteomes" id="UP000311382"/>
    </source>
</evidence>
<proteinExistence type="predicted"/>
<dbReference type="GO" id="GO:0015297">
    <property type="term" value="F:antiporter activity"/>
    <property type="evidence" value="ECO:0007669"/>
    <property type="project" value="InterPro"/>
</dbReference>
<keyword evidence="5" id="KW-0406">Ion transport</keyword>
<feature type="transmembrane region" description="Helical" evidence="8">
    <location>
        <begin position="385"/>
        <end position="409"/>
    </location>
</feature>
<dbReference type="AlphaFoldDB" id="A0A5C5FP51"/>
<feature type="transmembrane region" description="Helical" evidence="8">
    <location>
        <begin position="68"/>
        <end position="89"/>
    </location>
</feature>
<feature type="domain" description="Cation/H+ exchanger transmembrane" evidence="9">
    <location>
        <begin position="49"/>
        <end position="431"/>
    </location>
</feature>
<feature type="transmembrane region" description="Helical" evidence="8">
    <location>
        <begin position="133"/>
        <end position="156"/>
    </location>
</feature>
<evidence type="ECO:0000256" key="4">
    <source>
        <dbReference type="ARBA" id="ARBA00022989"/>
    </source>
</evidence>
<dbReference type="InterPro" id="IPR038770">
    <property type="entry name" value="Na+/solute_symporter_sf"/>
</dbReference>
<dbReference type="EMBL" id="SOZI01000141">
    <property type="protein sequence ID" value="TNY18395.1"/>
    <property type="molecule type" value="Genomic_DNA"/>
</dbReference>
<sequence>MAETVTASLAEATHESGGSHTINILTGSNPIEFNTANPLLLVIVQLILILALSRALAFAFAPLRVPRVVCEIVAGILLGPTAFGQIPGFTENIFPPESIPFLQTLSGLGLVLFLFVVGTDVDFGLLRRAVKPTLAVSTAGLILPFALGCAVSRGLYGAFSSSDVTYTTFMVFIGTSMSITAFPVLARIVGDLRLNQDPVGLVVLASGVVNDVLGWCLLSLAIALSSAGSGVVVVYIMLCLVGLWLFLYFVCRPALNWLARRTGSFNRPDGPTQGYVCAVLALVLISAWFAQVIGSSEIFGGFLVGLIIPRSLGHHFAAKIEDLILCLFLPLYFATSGLNTDLTLLNTGTIWAWTICIMVVAFCSKFLGSAFAARATGFSLRQAGAAGSLMAAKGLIELIVLGAGLQAGIISKPLFSAFVVEAVVLTLAATPLCLAFYPPHVRPSACDAATTSKDLIRSSSIEKPGFGGVAQQRTRFAIVLDQLEALSGAMVLTHLLAAGGSGKGPAQGESDAHLTTASSASAPTPRPGTPSGPASAPLSLTPLRLVELTERTSGVMVASEEAASHLARDPLAALYRTFTSLFPGRIALERGEFAMTGLENWAETVARCAKEGEHEMLLLSWRLGGPRGEAMQPGAVESFIPNPFEALFGKVSVGTPAAASSDAANAGAPLFAAFVRDVFLDTSCDVGVLLDRSSNSSVTPASAPKHVFLPFFGGADDRACLSLLVQLVRRAGGALSATVLVLERAPEPTDEDRAREDDEGKLDVQPTATGGEGSSAAPLTPGLAPYGHGLTTRGGETHYGSRAGEAHHGLASETADDVALSAAEALSQPDGPLADVLRVDRVQTAFPLATMRRRVAALAEPALVLVGRSRVDAPSHRAESRALLLEGGGAAARGSVCASGEVRRAVGEAGTALLLLGQEQSSRCVYVLVVQSEGTAGRRREKRMAALKGEKGEKGEEGA</sequence>
<dbReference type="STRING" id="5288.A0A5C5FP51"/>
<comment type="subcellular location">
    <subcellularLocation>
        <location evidence="1">Membrane</location>
        <topology evidence="1">Multi-pass membrane protein</topology>
    </subcellularLocation>
</comment>
<feature type="transmembrane region" description="Helical" evidence="8">
    <location>
        <begin position="201"/>
        <end position="224"/>
    </location>
</feature>
<dbReference type="PANTHER" id="PTHR32468:SF0">
    <property type="entry name" value="K(+)_H(+) ANTIPORTER 1"/>
    <property type="match status" value="1"/>
</dbReference>
<feature type="transmembrane region" description="Helical" evidence="8">
    <location>
        <begin position="350"/>
        <end position="373"/>
    </location>
</feature>
<dbReference type="GO" id="GO:0016020">
    <property type="term" value="C:membrane"/>
    <property type="evidence" value="ECO:0007669"/>
    <property type="project" value="UniProtKB-SubCell"/>
</dbReference>
<evidence type="ECO:0000256" key="6">
    <source>
        <dbReference type="ARBA" id="ARBA00023136"/>
    </source>
</evidence>
<feature type="region of interest" description="Disordered" evidence="7">
    <location>
        <begin position="746"/>
        <end position="802"/>
    </location>
</feature>